<feature type="binding site" evidence="13">
    <location>
        <position position="238"/>
    </location>
    <ligand>
        <name>Ca(2+)</name>
        <dbReference type="ChEBI" id="CHEBI:29108"/>
    </ligand>
</feature>
<evidence type="ECO:0000256" key="10">
    <source>
        <dbReference type="ARBA" id="ARBA00023232"/>
    </source>
</evidence>
<dbReference type="Pfam" id="PF01557">
    <property type="entry name" value="FAA_hydrolase"/>
    <property type="match status" value="1"/>
</dbReference>
<feature type="binding site" evidence="13">
    <location>
        <position position="258"/>
    </location>
    <ligand>
        <name>Mg(2+)</name>
        <dbReference type="ChEBI" id="CHEBI:18420"/>
    </ligand>
</feature>
<comment type="cofactor">
    <cofactor evidence="1 13">
        <name>Ca(2+)</name>
        <dbReference type="ChEBI" id="CHEBI:29108"/>
    </cofactor>
</comment>
<dbReference type="GO" id="GO:0006572">
    <property type="term" value="P:L-tyrosine catabolic process"/>
    <property type="evidence" value="ECO:0007669"/>
    <property type="project" value="UniProtKB-KW"/>
</dbReference>
<dbReference type="eggNOG" id="COG0179">
    <property type="taxonomic scope" value="Bacteria"/>
</dbReference>
<sequence>MTGRNATHDPARRSWVESANAEGTDFPIQNLPYGVYSEGGGPRRVGVAIGEMILNLTAAEAAGLLRPGEPPVFDGGTLNALMALGPDEWSRVRAAVADLLDAKAGPHADLVLLRQDAVRMHLPVYLRGFTDFYASKEHATNVGAMFRDPENALLPNWSHIPIGYNGRASTVVVSGTGIRRPLGQIKGPEDMAPRLAPTARLDLELELGTLVGTPSRMGQPVTVAQAQEMIFGFVLLNDWSARDVQLWEYQPLGPFQAKAFGTTIGPWIVTREALEPTRVPTPDRATPLLPYLREPTDCNYDIDLAIDLAPAGGAARTVSHSNARHLYYAPAQQLAHHAISGCAMETGDLLGSGTISGPTHDSCGSLLELTRNGREPLDLDGVRRGFLEDGDTVRLRGWCEGAVRIGFGTCEGTILPAPAPPV</sequence>
<dbReference type="GO" id="GO:0006559">
    <property type="term" value="P:L-phenylalanine catabolic process"/>
    <property type="evidence" value="ECO:0007669"/>
    <property type="project" value="UniProtKB-UniPathway"/>
</dbReference>
<proteinExistence type="predicted"/>
<feature type="binding site" evidence="12">
    <location>
        <position position="147"/>
    </location>
    <ligand>
        <name>substrate</name>
    </ligand>
</feature>
<dbReference type="SUPFAM" id="SSF56529">
    <property type="entry name" value="FAH"/>
    <property type="match status" value="1"/>
</dbReference>
<dbReference type="Gene3D" id="2.30.30.230">
    <property type="entry name" value="Fumarylacetoacetase, N-terminal domain"/>
    <property type="match status" value="1"/>
</dbReference>
<dbReference type="Proteomes" id="UP000016566">
    <property type="component" value="Unassembled WGS sequence"/>
</dbReference>
<feature type="active site" description="Proton acceptor" evidence="11">
    <location>
        <position position="138"/>
    </location>
</feature>
<keyword evidence="10" id="KW-0585">Phenylalanine catabolism</keyword>
<evidence type="ECO:0000256" key="12">
    <source>
        <dbReference type="PIRSR" id="PIRSR605959-2"/>
    </source>
</evidence>
<evidence type="ECO:0000259" key="15">
    <source>
        <dbReference type="Pfam" id="PF09298"/>
    </source>
</evidence>
<dbReference type="NCBIfam" id="TIGR01266">
    <property type="entry name" value="fum_ac_acetase"/>
    <property type="match status" value="1"/>
</dbReference>
<evidence type="ECO:0000256" key="3">
    <source>
        <dbReference type="ARBA" id="ARBA00004782"/>
    </source>
</evidence>
<dbReference type="UniPathway" id="UPA00139">
    <property type="reaction ID" value="UER00341"/>
</dbReference>
<evidence type="ECO:0000313" key="17">
    <source>
        <dbReference type="Proteomes" id="UP000016566"/>
    </source>
</evidence>
<protein>
    <recommendedName>
        <fullName evidence="4">fumarylacetoacetase</fullName>
        <ecNumber evidence="4">3.7.1.2</ecNumber>
    </recommendedName>
</protein>
<feature type="binding site" evidence="13">
    <location>
        <position position="238"/>
    </location>
    <ligand>
        <name>Mg(2+)</name>
        <dbReference type="ChEBI" id="CHEBI:18420"/>
    </ligand>
</feature>
<evidence type="ECO:0000256" key="6">
    <source>
        <dbReference type="ARBA" id="ARBA00022801"/>
    </source>
</evidence>
<evidence type="ECO:0000256" key="9">
    <source>
        <dbReference type="ARBA" id="ARBA00022878"/>
    </source>
</evidence>
<comment type="cofactor">
    <cofactor evidence="2 13">
        <name>Mg(2+)</name>
        <dbReference type="ChEBI" id="CHEBI:18420"/>
    </cofactor>
</comment>
<evidence type="ECO:0000256" key="2">
    <source>
        <dbReference type="ARBA" id="ARBA00001946"/>
    </source>
</evidence>
<name>U3AS00_9RHOB</name>
<dbReference type="STRING" id="1337093.MBELCI_3560"/>
<evidence type="ECO:0000256" key="7">
    <source>
        <dbReference type="ARBA" id="ARBA00022837"/>
    </source>
</evidence>
<dbReference type="InterPro" id="IPR011234">
    <property type="entry name" value="Fumarylacetoacetase-like_C"/>
</dbReference>
<dbReference type="SUPFAM" id="SSF63433">
    <property type="entry name" value="Fumarylacetoacetate hydrolase, FAH, N-terminal domain"/>
    <property type="match status" value="1"/>
</dbReference>
<dbReference type="InterPro" id="IPR005959">
    <property type="entry name" value="Fumarylacetoacetase"/>
</dbReference>
<dbReference type="GO" id="GO:0004334">
    <property type="term" value="F:fumarylacetoacetase activity"/>
    <property type="evidence" value="ECO:0007669"/>
    <property type="project" value="UniProtKB-EC"/>
</dbReference>
<comment type="caution">
    <text evidence="16">The sequence shown here is derived from an EMBL/GenBank/DDBJ whole genome shotgun (WGS) entry which is preliminary data.</text>
</comment>
<dbReference type="InterPro" id="IPR036663">
    <property type="entry name" value="Fumarylacetoacetase_C_sf"/>
</dbReference>
<feature type="binding site" evidence="13">
    <location>
        <position position="262"/>
    </location>
    <ligand>
        <name>Mg(2+)</name>
        <dbReference type="ChEBI" id="CHEBI:18420"/>
    </ligand>
</feature>
<dbReference type="GO" id="GO:0046872">
    <property type="term" value="F:metal ion binding"/>
    <property type="evidence" value="ECO:0007669"/>
    <property type="project" value="UniProtKB-KW"/>
</dbReference>
<feature type="binding site" evidence="13">
    <location>
        <position position="206"/>
    </location>
    <ligand>
        <name>Ca(2+)</name>
        <dbReference type="ChEBI" id="CHEBI:29108"/>
    </ligand>
</feature>
<evidence type="ECO:0000256" key="11">
    <source>
        <dbReference type="PIRSR" id="PIRSR605959-1"/>
    </source>
</evidence>
<dbReference type="EC" id="3.7.1.2" evidence="4"/>
<reference evidence="16" key="1">
    <citation type="journal article" date="2013" name="Genome Announc.">
        <title>Draft Genome Sequence of Loktanella cinnabarina LL-001T, Isolated from Deep-Sea Floor Sediment.</title>
        <authorList>
            <person name="Nishi S."/>
            <person name="Tsubouchi T."/>
            <person name="Takaki Y."/>
            <person name="Koyanagi R."/>
            <person name="Satoh N."/>
            <person name="Maruyama T."/>
            <person name="Hatada Y."/>
        </authorList>
    </citation>
    <scope>NUCLEOTIDE SEQUENCE [LARGE SCALE GENOMIC DNA]</scope>
    <source>
        <strain evidence="16">LL-001</strain>
    </source>
</reference>
<keyword evidence="9" id="KW-0828">Tyrosine catabolism</keyword>
<evidence type="ECO:0000313" key="16">
    <source>
        <dbReference type="EMBL" id="GAD57508.1"/>
    </source>
</evidence>
<dbReference type="PANTHER" id="PTHR43069:SF2">
    <property type="entry name" value="FUMARYLACETOACETASE"/>
    <property type="match status" value="1"/>
</dbReference>
<evidence type="ECO:0000259" key="14">
    <source>
        <dbReference type="Pfam" id="PF01557"/>
    </source>
</evidence>
<feature type="binding site" evidence="12">
    <location>
        <position position="245"/>
    </location>
    <ligand>
        <name>substrate</name>
    </ligand>
</feature>
<feature type="domain" description="Fumarylacetoacetase N-terminal" evidence="15">
    <location>
        <begin position="29"/>
        <end position="123"/>
    </location>
</feature>
<keyword evidence="5 13" id="KW-0479">Metal-binding</keyword>
<evidence type="ECO:0000256" key="5">
    <source>
        <dbReference type="ARBA" id="ARBA00022723"/>
    </source>
</evidence>
<gene>
    <name evidence="16" type="ORF">MBELCI_3560</name>
</gene>
<keyword evidence="17" id="KW-1185">Reference proteome</keyword>
<feature type="domain" description="Fumarylacetoacetase-like C-terminal" evidence="14">
    <location>
        <begin position="129"/>
        <end position="414"/>
    </location>
</feature>
<dbReference type="InterPro" id="IPR036462">
    <property type="entry name" value="Fumarylacetoacetase_N_sf"/>
</dbReference>
<feature type="binding site" evidence="13">
    <location>
        <position position="131"/>
    </location>
    <ligand>
        <name>Ca(2+)</name>
        <dbReference type="ChEBI" id="CHEBI:29108"/>
    </ligand>
</feature>
<feature type="binding site" evidence="13">
    <location>
        <position position="204"/>
    </location>
    <ligand>
        <name>Ca(2+)</name>
        <dbReference type="ChEBI" id="CHEBI:29108"/>
    </ligand>
</feature>
<dbReference type="Pfam" id="PF09298">
    <property type="entry name" value="FAA_hydrolase_N"/>
    <property type="match status" value="1"/>
</dbReference>
<keyword evidence="7 13" id="KW-0106">Calcium</keyword>
<feature type="binding site" evidence="12">
    <location>
        <position position="133"/>
    </location>
    <ligand>
        <name>substrate</name>
    </ligand>
</feature>
<dbReference type="GO" id="GO:1902000">
    <property type="term" value="P:homogentisate catabolic process"/>
    <property type="evidence" value="ECO:0007669"/>
    <property type="project" value="TreeGrafter"/>
</dbReference>
<feature type="binding site" evidence="12">
    <location>
        <position position="249"/>
    </location>
    <ligand>
        <name>substrate</name>
    </ligand>
</feature>
<dbReference type="Gene3D" id="3.90.850.10">
    <property type="entry name" value="Fumarylacetoacetase-like, C-terminal domain"/>
    <property type="match status" value="1"/>
</dbReference>
<comment type="pathway">
    <text evidence="3">Amino-acid degradation; L-phenylalanine degradation; acetoacetate and fumarate from L-phenylalanine: step 6/6.</text>
</comment>
<evidence type="ECO:0000256" key="8">
    <source>
        <dbReference type="ARBA" id="ARBA00022842"/>
    </source>
</evidence>
<dbReference type="EMBL" id="BATB01000098">
    <property type="protein sequence ID" value="GAD57508.1"/>
    <property type="molecule type" value="Genomic_DNA"/>
</dbReference>
<evidence type="ECO:0000256" key="1">
    <source>
        <dbReference type="ARBA" id="ARBA00001913"/>
    </source>
</evidence>
<evidence type="ECO:0000256" key="4">
    <source>
        <dbReference type="ARBA" id="ARBA00012094"/>
    </source>
</evidence>
<evidence type="ECO:0000256" key="13">
    <source>
        <dbReference type="PIRSR" id="PIRSR605959-3"/>
    </source>
</evidence>
<feature type="binding site" evidence="12">
    <location>
        <position position="354"/>
    </location>
    <ligand>
        <name>substrate</name>
    </ligand>
</feature>
<keyword evidence="6" id="KW-0378">Hydrolase</keyword>
<dbReference type="PANTHER" id="PTHR43069">
    <property type="entry name" value="FUMARYLACETOACETASE"/>
    <property type="match status" value="1"/>
</dbReference>
<keyword evidence="8 13" id="KW-0460">Magnesium</keyword>
<accession>U3AS00</accession>
<dbReference type="AlphaFoldDB" id="U3AS00"/>
<organism evidence="16 17">
    <name type="scientific">Limimaricola cinnabarinus LL-001</name>
    <dbReference type="NCBI Taxonomy" id="1337093"/>
    <lineage>
        <taxon>Bacteria</taxon>
        <taxon>Pseudomonadati</taxon>
        <taxon>Pseudomonadota</taxon>
        <taxon>Alphaproteobacteria</taxon>
        <taxon>Rhodobacterales</taxon>
        <taxon>Paracoccaceae</taxon>
        <taxon>Limimaricola</taxon>
    </lineage>
</organism>
<dbReference type="InterPro" id="IPR015377">
    <property type="entry name" value="Fumarylacetoacetase_N"/>
</dbReference>